<dbReference type="GO" id="GO:0005634">
    <property type="term" value="C:nucleus"/>
    <property type="evidence" value="ECO:0007669"/>
    <property type="project" value="TreeGrafter"/>
</dbReference>
<keyword evidence="11" id="KW-1185">Reference proteome</keyword>
<dbReference type="SUPFAM" id="SSF50729">
    <property type="entry name" value="PH domain-like"/>
    <property type="match status" value="1"/>
</dbReference>
<evidence type="ECO:0000256" key="4">
    <source>
        <dbReference type="ARBA" id="ARBA00022737"/>
    </source>
</evidence>
<dbReference type="GO" id="GO:0005886">
    <property type="term" value="C:plasma membrane"/>
    <property type="evidence" value="ECO:0007669"/>
    <property type="project" value="TreeGrafter"/>
</dbReference>
<feature type="region of interest" description="Disordered" evidence="5">
    <location>
        <begin position="484"/>
        <end position="525"/>
    </location>
</feature>
<dbReference type="PROSITE" id="PS01179">
    <property type="entry name" value="PID"/>
    <property type="match status" value="1"/>
</dbReference>
<keyword evidence="4" id="KW-0677">Repeat</keyword>
<feature type="compositionally biased region" description="Low complexity" evidence="5">
    <location>
        <begin position="1523"/>
        <end position="1532"/>
    </location>
</feature>
<dbReference type="Gene3D" id="2.30.42.10">
    <property type="match status" value="1"/>
</dbReference>
<feature type="region of interest" description="Disordered" evidence="5">
    <location>
        <begin position="1352"/>
        <end position="1408"/>
    </location>
</feature>
<feature type="compositionally biased region" description="Basic and acidic residues" evidence="5">
    <location>
        <begin position="967"/>
        <end position="988"/>
    </location>
</feature>
<evidence type="ECO:0008006" key="12">
    <source>
        <dbReference type="Google" id="ProtNLM"/>
    </source>
</evidence>
<evidence type="ECO:0000256" key="3">
    <source>
        <dbReference type="ARBA" id="ARBA00022490"/>
    </source>
</evidence>
<dbReference type="SMART" id="SM00315">
    <property type="entry name" value="RGS"/>
    <property type="match status" value="1"/>
</dbReference>
<keyword evidence="3" id="KW-0963">Cytoplasm</keyword>
<dbReference type="InterPro" id="IPR016137">
    <property type="entry name" value="RGS"/>
</dbReference>
<dbReference type="InterPro" id="IPR006020">
    <property type="entry name" value="PTB/PI_dom"/>
</dbReference>
<dbReference type="GO" id="GO:0008277">
    <property type="term" value="P:regulation of G protein-coupled receptor signaling pathway"/>
    <property type="evidence" value="ECO:0007669"/>
    <property type="project" value="TreeGrafter"/>
</dbReference>
<dbReference type="InterPro" id="IPR029071">
    <property type="entry name" value="Ubiquitin-like_domsf"/>
</dbReference>
<dbReference type="SMART" id="SM00390">
    <property type="entry name" value="GoLoco"/>
    <property type="match status" value="1"/>
</dbReference>
<dbReference type="PANTHER" id="PTHR45945">
    <property type="entry name" value="REGULATOR OF G-PROTEIN SIGNALING LOCO"/>
    <property type="match status" value="1"/>
</dbReference>
<feature type="region of interest" description="Disordered" evidence="5">
    <location>
        <begin position="1523"/>
        <end position="1547"/>
    </location>
</feature>
<feature type="domain" description="RGS" evidence="8">
    <location>
        <begin position="791"/>
        <end position="907"/>
    </location>
</feature>
<feature type="region of interest" description="Disordered" evidence="5">
    <location>
        <begin position="1265"/>
        <end position="1299"/>
    </location>
</feature>
<dbReference type="InterPro" id="IPR044926">
    <property type="entry name" value="RGS_subdomain_2"/>
</dbReference>
<dbReference type="InterPro" id="IPR024066">
    <property type="entry name" value="RGS_subdom1/3"/>
</dbReference>
<dbReference type="FunCoup" id="A0A6L2QAZ5">
    <property type="interactions" value="696"/>
</dbReference>
<organism evidence="10 11">
    <name type="scientific">Coptotermes formosanus</name>
    <name type="common">Formosan subterranean termite</name>
    <dbReference type="NCBI Taxonomy" id="36987"/>
    <lineage>
        <taxon>Eukaryota</taxon>
        <taxon>Metazoa</taxon>
        <taxon>Ecdysozoa</taxon>
        <taxon>Arthropoda</taxon>
        <taxon>Hexapoda</taxon>
        <taxon>Insecta</taxon>
        <taxon>Pterygota</taxon>
        <taxon>Neoptera</taxon>
        <taxon>Polyneoptera</taxon>
        <taxon>Dictyoptera</taxon>
        <taxon>Blattodea</taxon>
        <taxon>Blattoidea</taxon>
        <taxon>Termitoidae</taxon>
        <taxon>Rhinotermitidae</taxon>
        <taxon>Coptotermes</taxon>
    </lineage>
</organism>
<feature type="compositionally biased region" description="Low complexity" evidence="5">
    <location>
        <begin position="385"/>
        <end position="404"/>
    </location>
</feature>
<name>A0A6L2QAZ5_COPFO</name>
<feature type="region of interest" description="Disordered" evidence="5">
    <location>
        <begin position="1223"/>
        <end position="1247"/>
    </location>
</feature>
<feature type="region of interest" description="Disordered" evidence="5">
    <location>
        <begin position="741"/>
        <end position="764"/>
    </location>
</feature>
<dbReference type="InterPro" id="IPR003109">
    <property type="entry name" value="GoLoco_motif"/>
</dbReference>
<dbReference type="InterPro" id="IPR036034">
    <property type="entry name" value="PDZ_sf"/>
</dbReference>
<dbReference type="PRINTS" id="PR01301">
    <property type="entry name" value="RGSPROTEIN"/>
</dbReference>
<dbReference type="SMART" id="SM00455">
    <property type="entry name" value="RBD"/>
    <property type="match status" value="2"/>
</dbReference>
<dbReference type="GO" id="GO:0007165">
    <property type="term" value="P:signal transduction"/>
    <property type="evidence" value="ECO:0007669"/>
    <property type="project" value="InterPro"/>
</dbReference>
<dbReference type="SUPFAM" id="SSF50156">
    <property type="entry name" value="PDZ domain-like"/>
    <property type="match status" value="1"/>
</dbReference>
<dbReference type="InterPro" id="IPR046995">
    <property type="entry name" value="RGS10/12/14-like"/>
</dbReference>
<evidence type="ECO:0000259" key="9">
    <source>
        <dbReference type="PROSITE" id="PS50898"/>
    </source>
</evidence>
<feature type="region of interest" description="Disordered" evidence="5">
    <location>
        <begin position="918"/>
        <end position="988"/>
    </location>
</feature>
<dbReference type="Gene3D" id="1.10.196.10">
    <property type="match status" value="1"/>
</dbReference>
<dbReference type="GO" id="GO:0005737">
    <property type="term" value="C:cytoplasm"/>
    <property type="evidence" value="ECO:0007669"/>
    <property type="project" value="UniProtKB-SubCell"/>
</dbReference>
<dbReference type="Gene3D" id="2.30.29.30">
    <property type="entry name" value="Pleckstrin-homology domain (PH domain)/Phosphotyrosine-binding domain (PTB)"/>
    <property type="match status" value="1"/>
</dbReference>
<dbReference type="GO" id="GO:0005096">
    <property type="term" value="F:GTPase activator activity"/>
    <property type="evidence" value="ECO:0007669"/>
    <property type="project" value="UniProtKB-KW"/>
</dbReference>
<dbReference type="Gene3D" id="3.10.20.90">
    <property type="entry name" value="Phosphatidylinositol 3-kinase Catalytic Subunit, Chain A, domain 1"/>
    <property type="match status" value="2"/>
</dbReference>
<dbReference type="InterPro" id="IPR001478">
    <property type="entry name" value="PDZ"/>
</dbReference>
<feature type="compositionally biased region" description="Low complexity" evidence="5">
    <location>
        <begin position="495"/>
        <end position="508"/>
    </location>
</feature>
<dbReference type="SUPFAM" id="SSF48097">
    <property type="entry name" value="Regulator of G-protein signaling, RGS"/>
    <property type="match status" value="1"/>
</dbReference>
<dbReference type="PROSITE" id="PS50132">
    <property type="entry name" value="RGS"/>
    <property type="match status" value="1"/>
</dbReference>
<dbReference type="SUPFAM" id="SSF54236">
    <property type="entry name" value="Ubiquitin-like"/>
    <property type="match status" value="2"/>
</dbReference>
<evidence type="ECO:0000259" key="8">
    <source>
        <dbReference type="PROSITE" id="PS50132"/>
    </source>
</evidence>
<dbReference type="PROSITE" id="PS50898">
    <property type="entry name" value="RBD"/>
    <property type="match status" value="2"/>
</dbReference>
<dbReference type="CDD" id="cd17067">
    <property type="entry name" value="RBD2_RGS12_like"/>
    <property type="match status" value="1"/>
</dbReference>
<feature type="compositionally biased region" description="Basic and acidic residues" evidence="5">
    <location>
        <begin position="1232"/>
        <end position="1245"/>
    </location>
</feature>
<dbReference type="CDD" id="cd01817">
    <property type="entry name" value="RBD1_RGS12_like"/>
    <property type="match status" value="1"/>
</dbReference>
<dbReference type="PANTHER" id="PTHR45945:SF3">
    <property type="entry name" value="REGULATOR OF G-PROTEIN SIGNALING LOCO"/>
    <property type="match status" value="1"/>
</dbReference>
<feature type="region of interest" description="Disordered" evidence="5">
    <location>
        <begin position="376"/>
        <end position="411"/>
    </location>
</feature>
<evidence type="ECO:0000256" key="1">
    <source>
        <dbReference type="ARBA" id="ARBA00004496"/>
    </source>
</evidence>
<dbReference type="InParanoid" id="A0A6L2QAZ5"/>
<dbReference type="Pfam" id="PF00640">
    <property type="entry name" value="PID"/>
    <property type="match status" value="1"/>
</dbReference>
<dbReference type="Pfam" id="PF00615">
    <property type="entry name" value="RGS"/>
    <property type="match status" value="1"/>
</dbReference>
<keyword evidence="2" id="KW-0343">GTPase activation</keyword>
<protein>
    <recommendedName>
        <fullName evidence="12">Regulator of G-protein signaling loco</fullName>
    </recommendedName>
</protein>
<dbReference type="Proteomes" id="UP000502823">
    <property type="component" value="Unassembled WGS sequence"/>
</dbReference>
<proteinExistence type="predicted"/>
<comment type="subcellular location">
    <subcellularLocation>
        <location evidence="1">Cytoplasm</location>
    </subcellularLocation>
</comment>
<gene>
    <name evidence="10" type="ORF">Cfor_08230</name>
</gene>
<comment type="caution">
    <text evidence="10">The sequence shown here is derived from an EMBL/GenBank/DDBJ whole genome shotgun (WGS) entry which is preliminary data.</text>
</comment>
<feature type="domain" description="RBD" evidence="9">
    <location>
        <begin position="1102"/>
        <end position="1172"/>
    </location>
</feature>
<dbReference type="Gene3D" id="1.10.167.10">
    <property type="entry name" value="Regulator of G-protein Signalling 4, domain 2"/>
    <property type="match status" value="1"/>
</dbReference>
<evidence type="ECO:0000256" key="5">
    <source>
        <dbReference type="SAM" id="MobiDB-lite"/>
    </source>
</evidence>
<feature type="region of interest" description="Disordered" evidence="5">
    <location>
        <begin position="113"/>
        <end position="134"/>
    </location>
</feature>
<dbReference type="GO" id="GO:0048699">
    <property type="term" value="P:generation of neurons"/>
    <property type="evidence" value="ECO:0007669"/>
    <property type="project" value="UniProtKB-ARBA"/>
</dbReference>
<dbReference type="InterPro" id="IPR011993">
    <property type="entry name" value="PH-like_dom_sf"/>
</dbReference>
<feature type="compositionally biased region" description="Polar residues" evidence="5">
    <location>
        <begin position="120"/>
        <end position="134"/>
    </location>
</feature>
<accession>A0A6L2QAZ5</accession>
<evidence type="ECO:0000259" key="6">
    <source>
        <dbReference type="PROSITE" id="PS01179"/>
    </source>
</evidence>
<feature type="domain" description="PID" evidence="6">
    <location>
        <begin position="209"/>
        <end position="315"/>
    </location>
</feature>
<feature type="region of interest" description="Disordered" evidence="5">
    <location>
        <begin position="1485"/>
        <end position="1508"/>
    </location>
</feature>
<reference evidence="11" key="1">
    <citation type="submission" date="2020-01" db="EMBL/GenBank/DDBJ databases">
        <title>Draft genome sequence of the Termite Coptotermes fromosanus.</title>
        <authorList>
            <person name="Itakura S."/>
            <person name="Yosikawa Y."/>
            <person name="Umezawa K."/>
        </authorList>
    </citation>
    <scope>NUCLEOTIDE SEQUENCE [LARGE SCALE GENOMIC DNA]</scope>
</reference>
<feature type="compositionally biased region" description="Basic residues" evidence="5">
    <location>
        <begin position="954"/>
        <end position="966"/>
    </location>
</feature>
<dbReference type="CDD" id="cd06710">
    <property type="entry name" value="PDZ_RGS12-like"/>
    <property type="match status" value="1"/>
</dbReference>
<dbReference type="Pfam" id="PF02196">
    <property type="entry name" value="RBD"/>
    <property type="match status" value="1"/>
</dbReference>
<dbReference type="InterPro" id="IPR036305">
    <property type="entry name" value="RGS_sf"/>
</dbReference>
<feature type="domain" description="PDZ" evidence="7">
    <location>
        <begin position="17"/>
        <end position="94"/>
    </location>
</feature>
<feature type="compositionally biased region" description="Basic and acidic residues" evidence="5">
    <location>
        <begin position="1445"/>
        <end position="1457"/>
    </location>
</feature>
<dbReference type="SMART" id="SM00228">
    <property type="entry name" value="PDZ"/>
    <property type="match status" value="1"/>
</dbReference>
<feature type="compositionally biased region" description="Polar residues" evidence="5">
    <location>
        <begin position="1458"/>
        <end position="1467"/>
    </location>
</feature>
<evidence type="ECO:0000313" key="11">
    <source>
        <dbReference type="Proteomes" id="UP000502823"/>
    </source>
</evidence>
<evidence type="ECO:0000313" key="10">
    <source>
        <dbReference type="EMBL" id="GFG40145.1"/>
    </source>
</evidence>
<dbReference type="EMBL" id="BLKM01001558">
    <property type="protein sequence ID" value="GFG40145.1"/>
    <property type="molecule type" value="Genomic_DNA"/>
</dbReference>
<feature type="compositionally biased region" description="Polar residues" evidence="5">
    <location>
        <begin position="1380"/>
        <end position="1390"/>
    </location>
</feature>
<feature type="compositionally biased region" description="Basic and acidic residues" evidence="5">
    <location>
        <begin position="1366"/>
        <end position="1379"/>
    </location>
</feature>
<dbReference type="PROSITE" id="PS50106">
    <property type="entry name" value="PDZ"/>
    <property type="match status" value="1"/>
</dbReference>
<feature type="domain" description="RBD" evidence="9">
    <location>
        <begin position="1031"/>
        <end position="1101"/>
    </location>
</feature>
<dbReference type="Pfam" id="PF00595">
    <property type="entry name" value="PDZ"/>
    <property type="match status" value="1"/>
</dbReference>
<dbReference type="FunFam" id="1.10.167.10:FF:000001">
    <property type="entry name" value="Putative regulator of g-protein signaling 12"/>
    <property type="match status" value="1"/>
</dbReference>
<dbReference type="OrthoDB" id="196547at2759"/>
<sequence>MHPIRRRKKRPNYGVRTVEVSRGKNGFGFTISGQQPCILSCIVVGSPAEKAGLRPGDYLVAVNGQSVSKVPHDDVVRLIGCSSGVLKLQIAENYYSDSSDEDTIIPARPKPKYMHKPRNGGQNQRSTVSAQQNRGSKIVRDLRTAAMFEEQQVESSAMLQIPGKSNLPMLQQWQRAVPLPLPPPRLYPHPQTEKSCEPNRDKVEFRALVGYLGTIEMPKELQPGSRLQVVRSCIKRLRTEKRAHTLVLMNVYTHSLTLTNCHRVTLAEYPSDRVTFCGTSSDEERRFFGIITTAVRSVEDENDGELVHSSSCHVFAVELRLHGHHGEHAAKADAFRLHCNVDTTTGFCSEFPSSSDPIVSAIRTLYSSRERGTAGNCDMEEPLVANSPQPSNASSTTTTASSNSDSGIGFRDDCGNQSDRILVVDVRNQQLHIQQMINSNCEAQQSRRNGVQQAKSCVYDLTGSANSNRLTKHLDDRLTVRVMPDPVMNLPGPLPVSSRSRSPLSSTSSDDEGREQKSNPRIELCSEQVEDVPVYDCSSYRRGAALCNSMASRSNDDMSVSSGTNKSQDQLNLAYKHHPYKDLMTNKTISQCFPANAQEKYVSGVNYNFSNFPDPGIVKSVRSVDAMSIGSGQSHDAPVSCTMSPKIFGPPLRPVTHSLEDLKVTETQREEKDPVAASMTLSGRGQQWGSLQELRSFVADCFAASPSPENMVSFKQNSLQLKKWDKATVTASRTFTRTASAPGLGRRAARNAVHRPSSDEDVVSKHECHEPGVELLQADEPKRSVASWAASFEKLLGDPAGLHTFAEFLKKEFSHENIYFWVACEKYRSLSSPTERATSAREIFERHLCLGALEPVNVDSHARQATQDGLTDAASTLFLQAQKQIFNLMKFDSYPRFLKSDLYKECLVRELSGQELPFPGGEGLDTGLQLHSTGESHKNNKLKKSRSDAEDRHRKSLLPWHRKNRSKSKDRGESEYSKQRMLERKCDTEDTVSVRSDVTSSRSSLASWDLALRGSFSRQSVTSGEGESSCTLCRVILPDGATTVVQTRSSESVRDLVLRLLDKRGLHYSAFEVFIGTNVKPLSLDEESVVLAGKEVRVEKRVVFRLDLPNRKTVGVKAKPGKSLGEILRPILNKYGYKLELVTLCLMSENEVVERSTPVMSIDNQRLQFSSPVNKNVGLQAHFVFSAWKNEVAHTVASQHKLKAAGPTLDEITNRVFEELLQGKSTENTHTASDHGSIKSEDWGSEHSSGIFGRFLRRDSALMDKARESRAKGKKASGAGKHTAEENGAKVVPTSNPKPPLITKWKVGVKLQGRSESDELYEGLKRAQRSRLEDQRGTEINFELPDFLKDKENAPQTGRKFRKLRRGEDNTSKACEPSELHSQSQSTGRCQESVPVGPSGSKCGYRTDRNMPGAVVTRLVDQSFVTEGVIPSPHQAEEYFLGHRPDTNKMDKVHRSDSSGAGSSLENTLVELNPLETTLTCIDEVGQGSNHSHQPSDPPPLPPKPKHLPVKVSMWEASASVSGSANSSAFRSPGDGASSRFVRPTEVKRDVRACRSRRAVYLDQPSSSFV</sequence>
<feature type="region of interest" description="Disordered" evidence="5">
    <location>
        <begin position="1445"/>
        <end position="1467"/>
    </location>
</feature>
<evidence type="ECO:0000256" key="2">
    <source>
        <dbReference type="ARBA" id="ARBA00022468"/>
    </source>
</evidence>
<dbReference type="PROSITE" id="PS50877">
    <property type="entry name" value="GOLOCO"/>
    <property type="match status" value="1"/>
</dbReference>
<evidence type="ECO:0000259" key="7">
    <source>
        <dbReference type="PROSITE" id="PS50106"/>
    </source>
</evidence>
<dbReference type="InterPro" id="IPR003116">
    <property type="entry name" value="RBD_dom"/>
</dbReference>